<organism evidence="1 2">
    <name type="scientific">Amanita muscaria (strain Koide BX008)</name>
    <dbReference type="NCBI Taxonomy" id="946122"/>
    <lineage>
        <taxon>Eukaryota</taxon>
        <taxon>Fungi</taxon>
        <taxon>Dikarya</taxon>
        <taxon>Basidiomycota</taxon>
        <taxon>Agaricomycotina</taxon>
        <taxon>Agaricomycetes</taxon>
        <taxon>Agaricomycetidae</taxon>
        <taxon>Agaricales</taxon>
        <taxon>Pluteineae</taxon>
        <taxon>Amanitaceae</taxon>
        <taxon>Amanita</taxon>
    </lineage>
</organism>
<sequence>TQTTLNFEVVKKSRMSTREGRLKAISEYVVIEDQALMTADKITFRNILYSARPDLKKSDLPSSHDVVSYIQNSFVDHIEHLKKEFKV</sequence>
<feature type="non-terminal residue" evidence="1">
    <location>
        <position position="87"/>
    </location>
</feature>
<name>A0A0C2S3Y8_AMAMK</name>
<dbReference type="InParanoid" id="A0A0C2S3Y8"/>
<accession>A0A0C2S3Y8</accession>
<protein>
    <submittedName>
        <fullName evidence="1">Uncharacterized protein</fullName>
    </submittedName>
</protein>
<dbReference type="OrthoDB" id="3157803at2759"/>
<dbReference type="AlphaFoldDB" id="A0A0C2S3Y8"/>
<evidence type="ECO:0000313" key="1">
    <source>
        <dbReference type="EMBL" id="KIL57400.1"/>
    </source>
</evidence>
<dbReference type="EMBL" id="KN818371">
    <property type="protein sequence ID" value="KIL57400.1"/>
    <property type="molecule type" value="Genomic_DNA"/>
</dbReference>
<gene>
    <name evidence="1" type="ORF">M378DRAFT_46608</name>
</gene>
<dbReference type="HOGENOM" id="CLU_136331_1_0_1"/>
<reference evidence="1 2" key="1">
    <citation type="submission" date="2014-04" db="EMBL/GenBank/DDBJ databases">
        <title>Evolutionary Origins and Diversification of the Mycorrhizal Mutualists.</title>
        <authorList>
            <consortium name="DOE Joint Genome Institute"/>
            <consortium name="Mycorrhizal Genomics Consortium"/>
            <person name="Kohler A."/>
            <person name="Kuo A."/>
            <person name="Nagy L.G."/>
            <person name="Floudas D."/>
            <person name="Copeland A."/>
            <person name="Barry K.W."/>
            <person name="Cichocki N."/>
            <person name="Veneault-Fourrey C."/>
            <person name="LaButti K."/>
            <person name="Lindquist E.A."/>
            <person name="Lipzen A."/>
            <person name="Lundell T."/>
            <person name="Morin E."/>
            <person name="Murat C."/>
            <person name="Riley R."/>
            <person name="Ohm R."/>
            <person name="Sun H."/>
            <person name="Tunlid A."/>
            <person name="Henrissat B."/>
            <person name="Grigoriev I.V."/>
            <person name="Hibbett D.S."/>
            <person name="Martin F."/>
        </authorList>
    </citation>
    <scope>NUCLEOTIDE SEQUENCE [LARGE SCALE GENOMIC DNA]</scope>
    <source>
        <strain evidence="1 2">Koide BX008</strain>
    </source>
</reference>
<proteinExistence type="predicted"/>
<evidence type="ECO:0000313" key="2">
    <source>
        <dbReference type="Proteomes" id="UP000054549"/>
    </source>
</evidence>
<feature type="non-terminal residue" evidence="1">
    <location>
        <position position="1"/>
    </location>
</feature>
<keyword evidence="2" id="KW-1185">Reference proteome</keyword>
<dbReference type="Proteomes" id="UP000054549">
    <property type="component" value="Unassembled WGS sequence"/>
</dbReference>